<feature type="signal peptide" evidence="1">
    <location>
        <begin position="1"/>
        <end position="26"/>
    </location>
</feature>
<organism evidence="2 3">
    <name type="scientific">Halomonas alkalicola</name>
    <dbReference type="NCBI Taxonomy" id="1930622"/>
    <lineage>
        <taxon>Bacteria</taxon>
        <taxon>Pseudomonadati</taxon>
        <taxon>Pseudomonadota</taxon>
        <taxon>Gammaproteobacteria</taxon>
        <taxon>Oceanospirillales</taxon>
        <taxon>Halomonadaceae</taxon>
        <taxon>Halomonas</taxon>
    </lineage>
</organism>
<accession>A0ABY9H7U5</accession>
<gene>
    <name evidence="2" type="ORF">B6N23_06175</name>
</gene>
<evidence type="ECO:0000256" key="1">
    <source>
        <dbReference type="SAM" id="SignalP"/>
    </source>
</evidence>
<dbReference type="RefSeq" id="WP_305502882.1">
    <property type="nucleotide sequence ID" value="NZ_CP131913.1"/>
</dbReference>
<evidence type="ECO:0000313" key="2">
    <source>
        <dbReference type="EMBL" id="WLI74484.1"/>
    </source>
</evidence>
<name>A0ABY9H7U5_9GAMM</name>
<feature type="chain" id="PRO_5047470747" evidence="1">
    <location>
        <begin position="27"/>
        <end position="298"/>
    </location>
</feature>
<dbReference type="InterPro" id="IPR050492">
    <property type="entry name" value="Bact_metal-bind_prot9"/>
</dbReference>
<keyword evidence="1" id="KW-0732">Signal</keyword>
<dbReference type="Gene3D" id="3.40.50.1980">
    <property type="entry name" value="Nitrogenase molybdenum iron protein domain"/>
    <property type="match status" value="2"/>
</dbReference>
<dbReference type="Proteomes" id="UP001235344">
    <property type="component" value="Chromosome"/>
</dbReference>
<sequence length="298" mass="32115">MRFMRNRGVGALALALLLSLPLPALAALNIVATTASLGMLANEVGGEQVSVTVLAAPDRDAHYLDARPSFMAALRRADMLLEVGAGLEEGWLPAAQRGAANPAVNSGRETHFVGASILPLRRSITMDGPNVGHVHTEGNPHFNVDPLRMASLGEALARRLARLDPAHAEAYHARAGALAETLREQARQLAEGVAEQRIVVYHEDLDYLEEWLPVEVVGYLEPAPGIPPSARHLGELVGKLQGTEGRVLYASFQPSRGAEFLQRQLGWPATSVALEPQTPTLEGYLALMRDWVDALDAR</sequence>
<dbReference type="Pfam" id="PF01297">
    <property type="entry name" value="ZnuA"/>
    <property type="match status" value="1"/>
</dbReference>
<dbReference type="PANTHER" id="PTHR42953:SF2">
    <property type="entry name" value="ADHESION PROTEIN"/>
    <property type="match status" value="1"/>
</dbReference>
<keyword evidence="3" id="KW-1185">Reference proteome</keyword>
<dbReference type="EMBL" id="CP131913">
    <property type="protein sequence ID" value="WLI74484.1"/>
    <property type="molecule type" value="Genomic_DNA"/>
</dbReference>
<reference evidence="2 3" key="1">
    <citation type="submission" date="2023-08" db="EMBL/GenBank/DDBJ databases">
        <title>Transcriptome Analysis of Halomonas alkalicola CICC 11012s to Identify the Genes Involved in Alkaline Tolerances.</title>
        <authorList>
            <person name="Zhai L."/>
        </authorList>
    </citation>
    <scope>NUCLEOTIDE SEQUENCE [LARGE SCALE GENOMIC DNA]</scope>
    <source>
        <strain evidence="2 3">CICC 11012s</strain>
    </source>
</reference>
<proteinExistence type="predicted"/>
<dbReference type="InterPro" id="IPR006127">
    <property type="entry name" value="ZnuA-like"/>
</dbReference>
<dbReference type="PANTHER" id="PTHR42953">
    <property type="entry name" value="HIGH-AFFINITY ZINC UPTAKE SYSTEM PROTEIN ZNUA-RELATED"/>
    <property type="match status" value="1"/>
</dbReference>
<dbReference type="SUPFAM" id="SSF53807">
    <property type="entry name" value="Helical backbone' metal receptor"/>
    <property type="match status" value="1"/>
</dbReference>
<protein>
    <submittedName>
        <fullName evidence="2">Metal ABC transporter substrate-binding protein</fullName>
    </submittedName>
</protein>
<evidence type="ECO:0000313" key="3">
    <source>
        <dbReference type="Proteomes" id="UP001235344"/>
    </source>
</evidence>